<dbReference type="EMBL" id="KV426122">
    <property type="protein sequence ID" value="KZV87569.1"/>
    <property type="molecule type" value="Genomic_DNA"/>
</dbReference>
<dbReference type="InterPro" id="IPR036961">
    <property type="entry name" value="Kinesin_motor_dom_sf"/>
</dbReference>
<evidence type="ECO:0000256" key="4">
    <source>
        <dbReference type="ARBA" id="ARBA00023054"/>
    </source>
</evidence>
<name>A0A166A0Z3_EXIGL</name>
<evidence type="ECO:0000256" key="7">
    <source>
        <dbReference type="ARBA" id="ARBA00023203"/>
    </source>
</evidence>
<keyword evidence="6" id="KW-0505">Motor protein</keyword>
<evidence type="ECO:0000256" key="8">
    <source>
        <dbReference type="PROSITE-ProRule" id="PRU00782"/>
    </source>
</evidence>
<dbReference type="STRING" id="1314781.A0A166A0Z3"/>
<evidence type="ECO:0000256" key="6">
    <source>
        <dbReference type="ARBA" id="ARBA00023175"/>
    </source>
</evidence>
<keyword evidence="7 8" id="KW-0009">Actin-binding</keyword>
<dbReference type="SUPFAM" id="SSF52540">
    <property type="entry name" value="P-loop containing nucleoside triphosphate hydrolases"/>
    <property type="match status" value="1"/>
</dbReference>
<feature type="region of interest" description="Disordered" evidence="9">
    <location>
        <begin position="67"/>
        <end position="156"/>
    </location>
</feature>
<reference evidence="11 12" key="1">
    <citation type="journal article" date="2016" name="Mol. Biol. Evol.">
        <title>Comparative Genomics of Early-Diverging Mushroom-Forming Fungi Provides Insights into the Origins of Lignocellulose Decay Capabilities.</title>
        <authorList>
            <person name="Nagy L.G."/>
            <person name="Riley R."/>
            <person name="Tritt A."/>
            <person name="Adam C."/>
            <person name="Daum C."/>
            <person name="Floudas D."/>
            <person name="Sun H."/>
            <person name="Yadav J.S."/>
            <person name="Pangilinan J."/>
            <person name="Larsson K.H."/>
            <person name="Matsuura K."/>
            <person name="Barry K."/>
            <person name="Labutti K."/>
            <person name="Kuo R."/>
            <person name="Ohm R.A."/>
            <person name="Bhattacharya S.S."/>
            <person name="Shirouzu T."/>
            <person name="Yoshinaga Y."/>
            <person name="Martin F.M."/>
            <person name="Grigoriev I.V."/>
            <person name="Hibbett D.S."/>
        </authorList>
    </citation>
    <scope>NUCLEOTIDE SEQUENCE [LARGE SCALE GENOMIC DNA]</scope>
    <source>
        <strain evidence="11 12">HHB12029</strain>
    </source>
</reference>
<dbReference type="GO" id="GO:0016459">
    <property type="term" value="C:myosin complex"/>
    <property type="evidence" value="ECO:0007669"/>
    <property type="project" value="UniProtKB-KW"/>
</dbReference>
<sequence length="180" mass="21057">MNPYKQLPHMYSDKTIAQYRGRRRTENQPHIYAIAEQAWVNMGEERENQSILITSVYSSLQLHTAHYSSQRRVGRGQDGKHEEGNPVPRRHRNRLDSSRLPLARRIHHRRRPLSRSPAQLLVPQSISGRNDSDDRKEQARPARAADIAGQPHPRSIWQRPDTAQQQLLAFRQVHPHHICW</sequence>
<dbReference type="Gene3D" id="3.40.850.10">
    <property type="entry name" value="Kinesin motor domain"/>
    <property type="match status" value="1"/>
</dbReference>
<dbReference type="PANTHER" id="PTHR13140">
    <property type="entry name" value="MYOSIN"/>
    <property type="match status" value="1"/>
</dbReference>
<keyword evidence="12" id="KW-1185">Reference proteome</keyword>
<dbReference type="InterPro" id="IPR001609">
    <property type="entry name" value="Myosin_head_motor_dom-like"/>
</dbReference>
<gene>
    <name evidence="11" type="ORF">EXIGLDRAFT_200956</name>
</gene>
<dbReference type="AlphaFoldDB" id="A0A166A0Z3"/>
<proteinExistence type="inferred from homology"/>
<dbReference type="GO" id="GO:0051015">
    <property type="term" value="F:actin filament binding"/>
    <property type="evidence" value="ECO:0007669"/>
    <property type="project" value="TreeGrafter"/>
</dbReference>
<comment type="similarity">
    <text evidence="1 8">Belongs to the TRAFAC class myosin-kinesin ATPase superfamily. Myosin family.</text>
</comment>
<comment type="caution">
    <text evidence="8">Lacks conserved residue(s) required for the propagation of feature annotation.</text>
</comment>
<evidence type="ECO:0000256" key="3">
    <source>
        <dbReference type="ARBA" id="ARBA00022840"/>
    </source>
</evidence>
<keyword evidence="5 8" id="KW-0518">Myosin</keyword>
<feature type="compositionally biased region" description="Basic residues" evidence="9">
    <location>
        <begin position="102"/>
        <end position="113"/>
    </location>
</feature>
<evidence type="ECO:0000256" key="1">
    <source>
        <dbReference type="ARBA" id="ARBA00008314"/>
    </source>
</evidence>
<dbReference type="Proteomes" id="UP000077266">
    <property type="component" value="Unassembled WGS sequence"/>
</dbReference>
<keyword evidence="2" id="KW-0547">Nucleotide-binding</keyword>
<evidence type="ECO:0000313" key="11">
    <source>
        <dbReference type="EMBL" id="KZV87569.1"/>
    </source>
</evidence>
<dbReference type="InterPro" id="IPR027417">
    <property type="entry name" value="P-loop_NTPase"/>
</dbReference>
<dbReference type="GO" id="GO:0000146">
    <property type="term" value="F:microfilament motor activity"/>
    <property type="evidence" value="ECO:0007669"/>
    <property type="project" value="TreeGrafter"/>
</dbReference>
<evidence type="ECO:0000256" key="2">
    <source>
        <dbReference type="ARBA" id="ARBA00022741"/>
    </source>
</evidence>
<dbReference type="GO" id="GO:0016020">
    <property type="term" value="C:membrane"/>
    <property type="evidence" value="ECO:0007669"/>
    <property type="project" value="TreeGrafter"/>
</dbReference>
<feature type="domain" description="Myosin motor" evidence="10">
    <location>
        <begin position="1"/>
        <end position="180"/>
    </location>
</feature>
<feature type="compositionally biased region" description="Basic and acidic residues" evidence="9">
    <location>
        <begin position="75"/>
        <end position="84"/>
    </location>
</feature>
<organism evidence="11 12">
    <name type="scientific">Exidia glandulosa HHB12029</name>
    <dbReference type="NCBI Taxonomy" id="1314781"/>
    <lineage>
        <taxon>Eukaryota</taxon>
        <taxon>Fungi</taxon>
        <taxon>Dikarya</taxon>
        <taxon>Basidiomycota</taxon>
        <taxon>Agaricomycotina</taxon>
        <taxon>Agaricomycetes</taxon>
        <taxon>Auriculariales</taxon>
        <taxon>Exidiaceae</taxon>
        <taxon>Exidia</taxon>
    </lineage>
</organism>
<dbReference type="InParanoid" id="A0A166A0Z3"/>
<evidence type="ECO:0000256" key="9">
    <source>
        <dbReference type="SAM" id="MobiDB-lite"/>
    </source>
</evidence>
<dbReference type="GO" id="GO:0005737">
    <property type="term" value="C:cytoplasm"/>
    <property type="evidence" value="ECO:0007669"/>
    <property type="project" value="TreeGrafter"/>
</dbReference>
<accession>A0A166A0Z3</accession>
<evidence type="ECO:0000256" key="5">
    <source>
        <dbReference type="ARBA" id="ARBA00023123"/>
    </source>
</evidence>
<evidence type="ECO:0000259" key="10">
    <source>
        <dbReference type="PROSITE" id="PS51456"/>
    </source>
</evidence>
<feature type="compositionally biased region" description="Basic and acidic residues" evidence="9">
    <location>
        <begin position="130"/>
        <end position="140"/>
    </location>
</feature>
<dbReference type="OrthoDB" id="6108017at2759"/>
<protein>
    <recommendedName>
        <fullName evidence="10">Myosin motor domain-containing protein</fullName>
    </recommendedName>
</protein>
<keyword evidence="4" id="KW-0175">Coiled coil</keyword>
<dbReference type="GO" id="GO:0007015">
    <property type="term" value="P:actin filament organization"/>
    <property type="evidence" value="ECO:0007669"/>
    <property type="project" value="TreeGrafter"/>
</dbReference>
<evidence type="ECO:0000313" key="12">
    <source>
        <dbReference type="Proteomes" id="UP000077266"/>
    </source>
</evidence>
<keyword evidence="3" id="KW-0067">ATP-binding</keyword>
<dbReference type="PANTHER" id="PTHR13140:SF857">
    <property type="entry name" value="MYOSIN-11"/>
    <property type="match status" value="1"/>
</dbReference>
<dbReference type="GO" id="GO:0005524">
    <property type="term" value="F:ATP binding"/>
    <property type="evidence" value="ECO:0007669"/>
    <property type="project" value="UniProtKB-KW"/>
</dbReference>
<dbReference type="PROSITE" id="PS51456">
    <property type="entry name" value="MYOSIN_MOTOR"/>
    <property type="match status" value="1"/>
</dbReference>
<dbReference type="Pfam" id="PF00063">
    <property type="entry name" value="Myosin_head"/>
    <property type="match status" value="1"/>
</dbReference>